<dbReference type="GO" id="GO:0009306">
    <property type="term" value="P:protein secretion"/>
    <property type="evidence" value="ECO:0007669"/>
    <property type="project" value="TreeGrafter"/>
</dbReference>
<evidence type="ECO:0000256" key="6">
    <source>
        <dbReference type="RuleBase" id="RU361206"/>
    </source>
</evidence>
<evidence type="ECO:0000256" key="3">
    <source>
        <dbReference type="ARBA" id="ARBA00022692"/>
    </source>
</evidence>
<dbReference type="OrthoDB" id="2151161at2759"/>
<feature type="transmembrane region" description="Helical" evidence="6">
    <location>
        <begin position="82"/>
        <end position="106"/>
    </location>
</feature>
<protein>
    <recommendedName>
        <fullName evidence="6">Golgi apparatus membrane protein TVP23 homolog</fullName>
    </recommendedName>
</protein>
<comment type="caution">
    <text evidence="7">The sequence shown here is derived from an EMBL/GenBank/DDBJ whole genome shotgun (WGS) entry which is preliminary data.</text>
</comment>
<evidence type="ECO:0000256" key="4">
    <source>
        <dbReference type="ARBA" id="ARBA00022989"/>
    </source>
</evidence>
<dbReference type="EMBL" id="MIGC01004737">
    <property type="protein sequence ID" value="PHJ17718.1"/>
    <property type="molecule type" value="Genomic_DNA"/>
</dbReference>
<comment type="subcellular location">
    <subcellularLocation>
        <location evidence="1 6">Membrane</location>
        <topology evidence="1 6">Multi-pass membrane protein</topology>
    </subcellularLocation>
</comment>
<dbReference type="InterPro" id="IPR008564">
    <property type="entry name" value="TVP23-like"/>
</dbReference>
<gene>
    <name evidence="7" type="ORF">CSUI_008459</name>
</gene>
<keyword evidence="5 6" id="KW-0472">Membrane</keyword>
<keyword evidence="4 6" id="KW-1133">Transmembrane helix</keyword>
<dbReference type="PANTHER" id="PTHR13019">
    <property type="entry name" value="GOLGI APPARATUS MEMBRANE PROTEIN TVP23"/>
    <property type="match status" value="1"/>
</dbReference>
<dbReference type="GO" id="GO:0000139">
    <property type="term" value="C:Golgi membrane"/>
    <property type="evidence" value="ECO:0007669"/>
    <property type="project" value="TreeGrafter"/>
</dbReference>
<evidence type="ECO:0000256" key="5">
    <source>
        <dbReference type="ARBA" id="ARBA00023136"/>
    </source>
</evidence>
<comment type="similarity">
    <text evidence="2 6">Belongs to the TVP23 family.</text>
</comment>
<dbReference type="PANTHER" id="PTHR13019:SF7">
    <property type="entry name" value="GOLGI APPARATUS MEMBRANE PROTEIN TVP23"/>
    <property type="match status" value="1"/>
</dbReference>
<evidence type="ECO:0000313" key="8">
    <source>
        <dbReference type="Proteomes" id="UP000221165"/>
    </source>
</evidence>
<dbReference type="GeneID" id="94431803"/>
<evidence type="ECO:0000313" key="7">
    <source>
        <dbReference type="EMBL" id="PHJ17718.1"/>
    </source>
</evidence>
<dbReference type="AlphaFoldDB" id="A0A2C6KM60"/>
<name>A0A2C6KM60_9APIC</name>
<reference evidence="7 8" key="1">
    <citation type="journal article" date="2017" name="Int. J. Parasitol.">
        <title>The genome of the protozoan parasite Cystoisospora suis and a reverse vaccinology approach to identify vaccine candidates.</title>
        <authorList>
            <person name="Palmieri N."/>
            <person name="Shrestha A."/>
            <person name="Ruttkowski B."/>
            <person name="Beck T."/>
            <person name="Vogl C."/>
            <person name="Tomley F."/>
            <person name="Blake D.P."/>
            <person name="Joachim A."/>
        </authorList>
    </citation>
    <scope>NUCLEOTIDE SEQUENCE [LARGE SCALE GENOMIC DNA]</scope>
    <source>
        <strain evidence="7 8">Wien I</strain>
    </source>
</reference>
<keyword evidence="3 6" id="KW-0812">Transmembrane</keyword>
<proteinExistence type="inferred from homology"/>
<evidence type="ECO:0000256" key="2">
    <source>
        <dbReference type="ARBA" id="ARBA00005467"/>
    </source>
</evidence>
<feature type="transmembrane region" description="Helical" evidence="6">
    <location>
        <begin position="172"/>
        <end position="192"/>
    </location>
</feature>
<organism evidence="7 8">
    <name type="scientific">Cystoisospora suis</name>
    <dbReference type="NCBI Taxonomy" id="483139"/>
    <lineage>
        <taxon>Eukaryota</taxon>
        <taxon>Sar</taxon>
        <taxon>Alveolata</taxon>
        <taxon>Apicomplexa</taxon>
        <taxon>Conoidasida</taxon>
        <taxon>Coccidia</taxon>
        <taxon>Eucoccidiorida</taxon>
        <taxon>Eimeriorina</taxon>
        <taxon>Sarcocystidae</taxon>
        <taxon>Cystoisospora</taxon>
    </lineage>
</organism>
<dbReference type="RefSeq" id="XP_067919433.1">
    <property type="nucleotide sequence ID" value="XM_068068592.1"/>
</dbReference>
<dbReference type="Pfam" id="PF05832">
    <property type="entry name" value="DUF846"/>
    <property type="match status" value="1"/>
</dbReference>
<feature type="transmembrane region" description="Helical" evidence="6">
    <location>
        <begin position="198"/>
        <end position="217"/>
    </location>
</feature>
<dbReference type="VEuPathDB" id="ToxoDB:CSUI_008459"/>
<evidence type="ECO:0000256" key="1">
    <source>
        <dbReference type="ARBA" id="ARBA00004141"/>
    </source>
</evidence>
<accession>A0A2C6KM60</accession>
<feature type="transmembrane region" description="Helical" evidence="6">
    <location>
        <begin position="112"/>
        <end position="129"/>
    </location>
</feature>
<dbReference type="Proteomes" id="UP000221165">
    <property type="component" value="Unassembled WGS sequence"/>
</dbReference>
<keyword evidence="8" id="KW-1185">Reference proteome</keyword>
<dbReference type="GO" id="GO:0016192">
    <property type="term" value="P:vesicle-mediated transport"/>
    <property type="evidence" value="ECO:0007669"/>
    <property type="project" value="TreeGrafter"/>
</dbReference>
<sequence>MISLDGPPPATLNASSFPGREGLSFMSTSTATPGSSSNENSTSLGSGPIGGYVPPSVTGPSPVSSAETFVQRWFAGAKHPTVCFFHLFFKAASLAVYITGNCLLLFISEGEIFIFVATLILLALDFWTVKNVSGRILVGMRWWSCVDEDGNSQWMFERAEDGREVNPVEWRVFWFGTYAWVVVWLVLAIMTLAELQLFWFLLCAVGIALAMTNLMAYRRCSASSGESNLTNSGAGSSKTVGAAAQGIRDWLASQASAAAVQGVLGRVGLSRG</sequence>